<dbReference type="AlphaFoldDB" id="A0A059KVB8"/>
<sequence length="171" mass="18867">MKTHIDLLALGVALLALGATVWQGNAQITHNHVSVQPRMTSYFSNNGNDNKWGIYAVNNGMGTGFVESLEVFVDSKPMPDHIYGKFFSAVTALKLNPMCFLIGGPRPNDSFQVGSEERLIEANPAVSKECALDKLALQTSSAGRLDYELVIKSIYGDRFRYRFSTNTQTET</sequence>
<protein>
    <submittedName>
        <fullName evidence="1">Uncharacterized protein</fullName>
    </submittedName>
</protein>
<dbReference type="RefSeq" id="WP_033061160.1">
    <property type="nucleotide sequence ID" value="NZ_AZQQ01000102.1"/>
</dbReference>
<evidence type="ECO:0000313" key="2">
    <source>
        <dbReference type="Proteomes" id="UP000026739"/>
    </source>
</evidence>
<proteinExistence type="predicted"/>
<organism evidence="1 2">
    <name type="scientific">Pseudomonas mandelii PD30</name>
    <dbReference type="NCBI Taxonomy" id="1419583"/>
    <lineage>
        <taxon>Bacteria</taxon>
        <taxon>Pseudomonadati</taxon>
        <taxon>Pseudomonadota</taxon>
        <taxon>Gammaproteobacteria</taxon>
        <taxon>Pseudomonadales</taxon>
        <taxon>Pseudomonadaceae</taxon>
        <taxon>Pseudomonas</taxon>
    </lineage>
</organism>
<accession>A0A059KVB8</accession>
<reference evidence="1 2" key="1">
    <citation type="submission" date="2013-12" db="EMBL/GenBank/DDBJ databases">
        <authorList>
            <person name="Formusa P.A."/>
            <person name="Habash M."/>
            <person name="Lee H."/>
            <person name="Trevors J.T."/>
        </authorList>
    </citation>
    <scope>NUCLEOTIDE SEQUENCE [LARGE SCALE GENOMIC DNA]</scope>
    <source>
        <strain evidence="1 2">PD30</strain>
    </source>
</reference>
<dbReference type="EMBL" id="AZQQ01000102">
    <property type="protein sequence ID" value="KDD66012.1"/>
    <property type="molecule type" value="Genomic_DNA"/>
</dbReference>
<name>A0A059KVB8_9PSED</name>
<dbReference type="eggNOG" id="ENOG502ZHNN">
    <property type="taxonomic scope" value="Bacteria"/>
</dbReference>
<comment type="caution">
    <text evidence="1">The sequence shown here is derived from an EMBL/GenBank/DDBJ whole genome shotgun (WGS) entry which is preliminary data.</text>
</comment>
<evidence type="ECO:0000313" key="1">
    <source>
        <dbReference type="EMBL" id="KDD66012.1"/>
    </source>
</evidence>
<dbReference type="Proteomes" id="UP000026739">
    <property type="component" value="Unassembled WGS sequence"/>
</dbReference>
<gene>
    <name evidence="1" type="ORF">V466_26435</name>
</gene>